<comment type="caution">
    <text evidence="2">The sequence shown here is derived from an EMBL/GenBank/DDBJ whole genome shotgun (WGS) entry which is preliminary data.</text>
</comment>
<feature type="compositionally biased region" description="Basic and acidic residues" evidence="1">
    <location>
        <begin position="247"/>
        <end position="263"/>
    </location>
</feature>
<feature type="region of interest" description="Disordered" evidence="1">
    <location>
        <begin position="141"/>
        <end position="176"/>
    </location>
</feature>
<feature type="region of interest" description="Disordered" evidence="1">
    <location>
        <begin position="237"/>
        <end position="294"/>
    </location>
</feature>
<protein>
    <submittedName>
        <fullName evidence="2">Uncharacterized protein</fullName>
    </submittedName>
</protein>
<feature type="compositionally biased region" description="Basic residues" evidence="1">
    <location>
        <begin position="147"/>
        <end position="163"/>
    </location>
</feature>
<sequence length="294" mass="33074">MRSLQSDFLQRRRVSAPGPNPLLPSPRRAPPRIHHSPLDEHTHPPLLPLLANDELLVWSIPVFKHTVHTHPPPCPPPPTGRRPHLHLRVPCTPPVLLYEYDNATTRSAPPLGNSPWIQTQTSCPLSRSTALSSTALADLRPAEVKQKSKKSHCRPQKKLRQKKKEKEQKVESKKPRTLFSDNAILPKPSTGDAAVNFLWVEENDERPPNLRALRVQIGVGADDRGVPAPAGRYTHPCPMSASFASKQDTDTDTANRTDADTQLHRARKPSWRLKLQHRSYSREKEKEKIGARTT</sequence>
<organism evidence="2 3">
    <name type="scientific">Mycena metata</name>
    <dbReference type="NCBI Taxonomy" id="1033252"/>
    <lineage>
        <taxon>Eukaryota</taxon>
        <taxon>Fungi</taxon>
        <taxon>Dikarya</taxon>
        <taxon>Basidiomycota</taxon>
        <taxon>Agaricomycotina</taxon>
        <taxon>Agaricomycetes</taxon>
        <taxon>Agaricomycetidae</taxon>
        <taxon>Agaricales</taxon>
        <taxon>Marasmiineae</taxon>
        <taxon>Mycenaceae</taxon>
        <taxon>Mycena</taxon>
    </lineage>
</organism>
<feature type="compositionally biased region" description="Basic residues" evidence="1">
    <location>
        <begin position="264"/>
        <end position="279"/>
    </location>
</feature>
<dbReference type="Proteomes" id="UP001215598">
    <property type="component" value="Unassembled WGS sequence"/>
</dbReference>
<feature type="compositionally biased region" description="Basic and acidic residues" evidence="1">
    <location>
        <begin position="164"/>
        <end position="174"/>
    </location>
</feature>
<dbReference type="EMBL" id="JARKIB010000033">
    <property type="protein sequence ID" value="KAJ7762173.1"/>
    <property type="molecule type" value="Genomic_DNA"/>
</dbReference>
<feature type="compositionally biased region" description="Basic and acidic residues" evidence="1">
    <location>
        <begin position="280"/>
        <end position="294"/>
    </location>
</feature>
<gene>
    <name evidence="2" type="ORF">B0H16DRAFT_1884161</name>
</gene>
<evidence type="ECO:0000313" key="3">
    <source>
        <dbReference type="Proteomes" id="UP001215598"/>
    </source>
</evidence>
<evidence type="ECO:0000313" key="2">
    <source>
        <dbReference type="EMBL" id="KAJ7762173.1"/>
    </source>
</evidence>
<evidence type="ECO:0000256" key="1">
    <source>
        <dbReference type="SAM" id="MobiDB-lite"/>
    </source>
</evidence>
<reference evidence="2" key="1">
    <citation type="submission" date="2023-03" db="EMBL/GenBank/DDBJ databases">
        <title>Massive genome expansion in bonnet fungi (Mycena s.s.) driven by repeated elements and novel gene families across ecological guilds.</title>
        <authorList>
            <consortium name="Lawrence Berkeley National Laboratory"/>
            <person name="Harder C.B."/>
            <person name="Miyauchi S."/>
            <person name="Viragh M."/>
            <person name="Kuo A."/>
            <person name="Thoen E."/>
            <person name="Andreopoulos B."/>
            <person name="Lu D."/>
            <person name="Skrede I."/>
            <person name="Drula E."/>
            <person name="Henrissat B."/>
            <person name="Morin E."/>
            <person name="Kohler A."/>
            <person name="Barry K."/>
            <person name="LaButti K."/>
            <person name="Morin E."/>
            <person name="Salamov A."/>
            <person name="Lipzen A."/>
            <person name="Mereny Z."/>
            <person name="Hegedus B."/>
            <person name="Baldrian P."/>
            <person name="Stursova M."/>
            <person name="Weitz H."/>
            <person name="Taylor A."/>
            <person name="Grigoriev I.V."/>
            <person name="Nagy L.G."/>
            <person name="Martin F."/>
            <person name="Kauserud H."/>
        </authorList>
    </citation>
    <scope>NUCLEOTIDE SEQUENCE</scope>
    <source>
        <strain evidence="2">CBHHK182m</strain>
    </source>
</reference>
<keyword evidence="3" id="KW-1185">Reference proteome</keyword>
<feature type="compositionally biased region" description="Pro residues" evidence="1">
    <location>
        <begin position="18"/>
        <end position="28"/>
    </location>
</feature>
<accession>A0AAD7JDL7</accession>
<proteinExistence type="predicted"/>
<dbReference type="AlphaFoldDB" id="A0AAD7JDL7"/>
<feature type="region of interest" description="Disordered" evidence="1">
    <location>
        <begin position="1"/>
        <end position="40"/>
    </location>
</feature>
<name>A0AAD7JDL7_9AGAR</name>